<dbReference type="GO" id="GO:0005634">
    <property type="term" value="C:nucleus"/>
    <property type="evidence" value="ECO:0007669"/>
    <property type="project" value="UniProtKB-SubCell"/>
</dbReference>
<evidence type="ECO:0000256" key="13">
    <source>
        <dbReference type="RuleBase" id="RU000682"/>
    </source>
</evidence>
<evidence type="ECO:0000256" key="4">
    <source>
        <dbReference type="ARBA" id="ARBA00023155"/>
    </source>
</evidence>
<evidence type="ECO:0000256" key="5">
    <source>
        <dbReference type="ARBA" id="ARBA00023242"/>
    </source>
</evidence>
<dbReference type="PROSITE" id="PS00027">
    <property type="entry name" value="HOMEOBOX_1"/>
    <property type="match status" value="1"/>
</dbReference>
<evidence type="ECO:0000256" key="14">
    <source>
        <dbReference type="SAM" id="MobiDB-lite"/>
    </source>
</evidence>
<comment type="function">
    <text evidence="8">Catalyzes the second step in the biosynthesis of coenzyme A from vitamin B5, where cysteine is conjugated to 4'-phosphopantothenate to form 4-phosphopantothenoylcysteine. Has a preference for ATP over CTP as a cosubstrate.</text>
</comment>
<dbReference type="InterPro" id="IPR007085">
    <property type="entry name" value="DNA/pantothenate-metab_flavo_C"/>
</dbReference>
<dbReference type="EC" id="6.3.2.51" evidence="9"/>
<dbReference type="InterPro" id="IPR035929">
    <property type="entry name" value="CoaB-like_sf"/>
</dbReference>
<dbReference type="InterPro" id="IPR000327">
    <property type="entry name" value="POU_dom"/>
</dbReference>
<organism evidence="17 18">
    <name type="scientific">Clytia hemisphaerica</name>
    <dbReference type="NCBI Taxonomy" id="252671"/>
    <lineage>
        <taxon>Eukaryota</taxon>
        <taxon>Metazoa</taxon>
        <taxon>Cnidaria</taxon>
        <taxon>Hydrozoa</taxon>
        <taxon>Hydroidolina</taxon>
        <taxon>Leptothecata</taxon>
        <taxon>Obeliida</taxon>
        <taxon>Clytiidae</taxon>
        <taxon>Clytia</taxon>
    </lineage>
</organism>
<dbReference type="PANTHER" id="PTHR11636:SF5">
    <property type="entry name" value="POU DOMAIN MOTIF 3, ISOFORM F"/>
    <property type="match status" value="1"/>
</dbReference>
<dbReference type="Gene3D" id="1.10.10.60">
    <property type="entry name" value="Homeodomain-like"/>
    <property type="match status" value="1"/>
</dbReference>
<evidence type="ECO:0000256" key="12">
    <source>
        <dbReference type="PROSITE-ProRule" id="PRU00108"/>
    </source>
</evidence>
<dbReference type="Pfam" id="PF04127">
    <property type="entry name" value="DFP"/>
    <property type="match status" value="1"/>
</dbReference>
<evidence type="ECO:0000256" key="2">
    <source>
        <dbReference type="ARBA" id="ARBA00005703"/>
    </source>
</evidence>
<evidence type="ECO:0000259" key="15">
    <source>
        <dbReference type="PROSITE" id="PS50071"/>
    </source>
</evidence>
<keyword evidence="18" id="KW-1185">Reference proteome</keyword>
<dbReference type="GO" id="GO:0015937">
    <property type="term" value="P:coenzyme A biosynthetic process"/>
    <property type="evidence" value="ECO:0007669"/>
    <property type="project" value="UniProtKB-ARBA"/>
</dbReference>
<feature type="compositionally biased region" description="Polar residues" evidence="14">
    <location>
        <begin position="322"/>
        <end position="342"/>
    </location>
</feature>
<sequence length="819" mass="90266">MADWNEYFSKTRPPSNLDEAKRTIQDFAVKHHQIGRNIVLVTSGGTTVPVESNTVRFVDNFSQGTRGAASAEYFLLHGYAVIFLHRQRSFEPFCRHFEGHNALDLLELQLDTSGAYRLTVDETRAPGLQDVVRRYKEVQNGCLLLKIGFMTLSDYLFLLRASSEALSPLGRNVMFYLAAAVSDFYIPDNEMAEHKIQSSDKNFVLNMSPTPKMLSPLVREWAKNAFVVSFKLETDMNIITKKAREALQKYNHQVVIANILQTRKKTVILITPEDEIPIWMSDQELDYGKEIEEKIVGELFRRHSSMISGQAGSGQVSTPVVNSNISFSSGQPQYQSQTSINASSTPTSSHQSSMPGLAPINVYPSSNPAKLQNVLLHLKSTNDAEMSSHHSNEMLGATNASILKRSVSAKEDSGGLTQEMQEFIREFKTRRVNLGYTQDDVGRELSALNGPTYSQSFISRFEGKQLGMKAAERMRPILDTWIQSKEVDVATGGGNKFQKKRRKRTSFSPEYIQVLNDYFQKNAKPTPEEMQAIANKINMDLTTVKVWFCNKKQSLKRVGQPSPFHASAAKSPKSESTQQDRNKVMKRLKSSDSPGCLFALNTPAGMKTLIPVSTPTGTVTMPFFISQDGNPIPIVSGANLNNGTNSGVGQTPGQQISSTLPQQIVHLSQVPILTSMVVNNTLQNNGTTDNPGATQIISGGRIIPSGSVLQLPGGAIAAQQALQQSNLNQASQNTLNDPNVLMGSDGNNSLQTRTSVPMGAPVNANTPGRNNENMLLNKDPMKQISEKDLESDEVCVADESMNKNEKLVQRNPMGVPENT</sequence>
<dbReference type="RefSeq" id="XP_066935657.1">
    <property type="nucleotide sequence ID" value="XM_067079556.1"/>
</dbReference>
<dbReference type="PRINTS" id="PR00028">
    <property type="entry name" value="POUDOMAIN"/>
</dbReference>
<dbReference type="GO" id="GO:0004632">
    <property type="term" value="F:phosphopantothenate--cysteine ligase activity"/>
    <property type="evidence" value="ECO:0007669"/>
    <property type="project" value="UniProtKB-ARBA"/>
</dbReference>
<dbReference type="Pfam" id="PF00046">
    <property type="entry name" value="Homeodomain"/>
    <property type="match status" value="1"/>
</dbReference>
<dbReference type="InterPro" id="IPR009057">
    <property type="entry name" value="Homeodomain-like_sf"/>
</dbReference>
<dbReference type="GO" id="GO:0000981">
    <property type="term" value="F:DNA-binding transcription factor activity, RNA polymerase II-specific"/>
    <property type="evidence" value="ECO:0007669"/>
    <property type="project" value="InterPro"/>
</dbReference>
<dbReference type="InterPro" id="IPR001356">
    <property type="entry name" value="HD"/>
</dbReference>
<dbReference type="GeneID" id="136823380"/>
<name>A0A7M5XFK3_9CNID</name>
<dbReference type="GO" id="GO:0000978">
    <property type="term" value="F:RNA polymerase II cis-regulatory region sequence-specific DNA binding"/>
    <property type="evidence" value="ECO:0007669"/>
    <property type="project" value="TreeGrafter"/>
</dbReference>
<feature type="domain" description="POU-specific" evidence="16">
    <location>
        <begin position="412"/>
        <end position="486"/>
    </location>
</feature>
<reference evidence="17" key="1">
    <citation type="submission" date="2021-01" db="UniProtKB">
        <authorList>
            <consortium name="EnsemblMetazoa"/>
        </authorList>
    </citation>
    <scope>IDENTIFICATION</scope>
</reference>
<dbReference type="PROSITE" id="PS50071">
    <property type="entry name" value="HOMEOBOX_2"/>
    <property type="match status" value="1"/>
</dbReference>
<evidence type="ECO:0000256" key="10">
    <source>
        <dbReference type="ARBA" id="ARBA00068949"/>
    </source>
</evidence>
<dbReference type="CDD" id="cd00086">
    <property type="entry name" value="homeodomain"/>
    <property type="match status" value="1"/>
</dbReference>
<feature type="region of interest" description="Disordered" evidence="14">
    <location>
        <begin position="558"/>
        <end position="582"/>
    </location>
</feature>
<dbReference type="SUPFAM" id="SSF102645">
    <property type="entry name" value="CoaB-like"/>
    <property type="match status" value="1"/>
</dbReference>
<dbReference type="InterPro" id="IPR013847">
    <property type="entry name" value="POU"/>
</dbReference>
<protein>
    <recommendedName>
        <fullName evidence="10">Phosphopantothenate--cysteine ligase</fullName>
        <ecNumber evidence="9">6.3.2.51</ecNumber>
    </recommendedName>
    <alternativeName>
        <fullName evidence="11">Phosphopantothenoylcysteine synthetase</fullName>
    </alternativeName>
</protein>
<dbReference type="InterPro" id="IPR010982">
    <property type="entry name" value="Lambda_DNA-bd_dom_sf"/>
</dbReference>
<dbReference type="FunFam" id="3.40.50.10300:FF:000002">
    <property type="entry name" value="Phosphopantothenate--cysteine ligase 2"/>
    <property type="match status" value="1"/>
</dbReference>
<accession>A0A7M5XFK3</accession>
<dbReference type="Proteomes" id="UP000594262">
    <property type="component" value="Unplaced"/>
</dbReference>
<feature type="region of interest" description="Disordered" evidence="14">
    <location>
        <begin position="798"/>
        <end position="819"/>
    </location>
</feature>
<evidence type="ECO:0000256" key="3">
    <source>
        <dbReference type="ARBA" id="ARBA00023125"/>
    </source>
</evidence>
<dbReference type="Pfam" id="PF00157">
    <property type="entry name" value="Pou"/>
    <property type="match status" value="1"/>
</dbReference>
<evidence type="ECO:0000256" key="9">
    <source>
        <dbReference type="ARBA" id="ARBA00066585"/>
    </source>
</evidence>
<evidence type="ECO:0000259" key="16">
    <source>
        <dbReference type="PROSITE" id="PS51179"/>
    </source>
</evidence>
<feature type="domain" description="Homeobox" evidence="15">
    <location>
        <begin position="498"/>
        <end position="558"/>
    </location>
</feature>
<evidence type="ECO:0000256" key="11">
    <source>
        <dbReference type="ARBA" id="ARBA00080986"/>
    </source>
</evidence>
<dbReference type="SMART" id="SM00352">
    <property type="entry name" value="POU"/>
    <property type="match status" value="1"/>
</dbReference>
<evidence type="ECO:0000313" key="17">
    <source>
        <dbReference type="EnsemblMetazoa" id="CLYHEMP022473.1"/>
    </source>
</evidence>
<feature type="DNA-binding region" description="Homeobox" evidence="12">
    <location>
        <begin position="500"/>
        <end position="559"/>
    </location>
</feature>
<evidence type="ECO:0000256" key="7">
    <source>
        <dbReference type="ARBA" id="ARBA00052332"/>
    </source>
</evidence>
<evidence type="ECO:0000256" key="8">
    <source>
        <dbReference type="ARBA" id="ARBA00060296"/>
    </source>
</evidence>
<comment type="catalytic activity">
    <reaction evidence="6">
        <text>(R)-4'-phosphopantothenate + L-cysteine + ATP = N-[(R)-4-phosphopantothenoyl]-L-cysteine + AMP + diphosphate + H(+)</text>
        <dbReference type="Rhea" id="RHEA:25156"/>
        <dbReference type="ChEBI" id="CHEBI:10986"/>
        <dbReference type="ChEBI" id="CHEBI:15378"/>
        <dbReference type="ChEBI" id="CHEBI:30616"/>
        <dbReference type="ChEBI" id="CHEBI:33019"/>
        <dbReference type="ChEBI" id="CHEBI:35235"/>
        <dbReference type="ChEBI" id="CHEBI:59458"/>
        <dbReference type="ChEBI" id="CHEBI:456215"/>
        <dbReference type="EC" id="6.3.2.51"/>
    </reaction>
    <physiologicalReaction direction="left-to-right" evidence="6">
        <dbReference type="Rhea" id="RHEA:25157"/>
    </physiologicalReaction>
</comment>
<keyword evidence="5 12" id="KW-0539">Nucleus</keyword>
<feature type="region of interest" description="Disordered" evidence="14">
    <location>
        <begin position="322"/>
        <end position="361"/>
    </location>
</feature>
<feature type="compositionally biased region" description="Low complexity" evidence="14">
    <location>
        <begin position="343"/>
        <end position="353"/>
    </location>
</feature>
<dbReference type="SMART" id="SM00389">
    <property type="entry name" value="HOX"/>
    <property type="match status" value="1"/>
</dbReference>
<dbReference type="SUPFAM" id="SSF47413">
    <property type="entry name" value="lambda repressor-like DNA-binding domains"/>
    <property type="match status" value="1"/>
</dbReference>
<dbReference type="SUPFAM" id="SSF46689">
    <property type="entry name" value="Homeodomain-like"/>
    <property type="match status" value="1"/>
</dbReference>
<proteinExistence type="inferred from homology"/>
<comment type="subcellular location">
    <subcellularLocation>
        <location evidence="1 12 13">Nucleus</location>
    </subcellularLocation>
</comment>
<dbReference type="EnsemblMetazoa" id="CLYHEMT022473.1">
    <property type="protein sequence ID" value="CLYHEMP022473.1"/>
    <property type="gene ID" value="CLYHEMG022473"/>
</dbReference>
<evidence type="ECO:0000313" key="18">
    <source>
        <dbReference type="Proteomes" id="UP000594262"/>
    </source>
</evidence>
<dbReference type="InterPro" id="IPR050255">
    <property type="entry name" value="POU_domain_TF"/>
</dbReference>
<dbReference type="Gene3D" id="3.40.50.10300">
    <property type="entry name" value="CoaB-like"/>
    <property type="match status" value="1"/>
</dbReference>
<keyword evidence="4 12" id="KW-0371">Homeobox</keyword>
<keyword evidence="3 12" id="KW-0238">DNA-binding</keyword>
<dbReference type="PROSITE" id="PS51179">
    <property type="entry name" value="POU_3"/>
    <property type="match status" value="1"/>
</dbReference>
<dbReference type="OrthoDB" id="70224at2759"/>
<comment type="catalytic activity">
    <reaction evidence="7">
        <text>(R)-4'-phosphopantothenate + L-cysteine + CTP = N-[(R)-4-phosphopantothenoyl]-L-cysteine + CMP + diphosphate + H(+)</text>
        <dbReference type="Rhea" id="RHEA:19397"/>
        <dbReference type="ChEBI" id="CHEBI:10986"/>
        <dbReference type="ChEBI" id="CHEBI:15378"/>
        <dbReference type="ChEBI" id="CHEBI:33019"/>
        <dbReference type="ChEBI" id="CHEBI:35235"/>
        <dbReference type="ChEBI" id="CHEBI:37563"/>
        <dbReference type="ChEBI" id="CHEBI:59458"/>
        <dbReference type="ChEBI" id="CHEBI:60377"/>
    </reaction>
    <physiologicalReaction direction="left-to-right" evidence="7">
        <dbReference type="Rhea" id="RHEA:19398"/>
    </physiologicalReaction>
</comment>
<evidence type="ECO:0000256" key="1">
    <source>
        <dbReference type="ARBA" id="ARBA00004123"/>
    </source>
</evidence>
<dbReference type="AlphaFoldDB" id="A0A7M5XFK3"/>
<dbReference type="InterPro" id="IPR017970">
    <property type="entry name" value="Homeobox_CS"/>
</dbReference>
<dbReference type="Gene3D" id="1.10.260.40">
    <property type="entry name" value="lambda repressor-like DNA-binding domains"/>
    <property type="match status" value="1"/>
</dbReference>
<dbReference type="PANTHER" id="PTHR11636">
    <property type="entry name" value="POU DOMAIN"/>
    <property type="match status" value="1"/>
</dbReference>
<evidence type="ECO:0000256" key="6">
    <source>
        <dbReference type="ARBA" id="ARBA00051127"/>
    </source>
</evidence>
<comment type="similarity">
    <text evidence="2">Belongs to the PPC synthetase family.</text>
</comment>